<dbReference type="GO" id="GO:0005509">
    <property type="term" value="F:calcium ion binding"/>
    <property type="evidence" value="ECO:0007669"/>
    <property type="project" value="InterPro"/>
</dbReference>
<name>A0A7S0DG45_9EUKA</name>
<feature type="compositionally biased region" description="Basic and acidic residues" evidence="2">
    <location>
        <begin position="333"/>
        <end position="350"/>
    </location>
</feature>
<feature type="region of interest" description="Disordered" evidence="2">
    <location>
        <begin position="333"/>
        <end position="357"/>
    </location>
</feature>
<evidence type="ECO:0000256" key="2">
    <source>
        <dbReference type="SAM" id="MobiDB-lite"/>
    </source>
</evidence>
<accession>A0A7S0DG45</accession>
<evidence type="ECO:0000313" key="5">
    <source>
        <dbReference type="EMBL" id="CAD8453161.1"/>
    </source>
</evidence>
<dbReference type="InterPro" id="IPR002048">
    <property type="entry name" value="EF_hand_dom"/>
</dbReference>
<feature type="domain" description="EF-hand" evidence="4">
    <location>
        <begin position="217"/>
        <end position="252"/>
    </location>
</feature>
<dbReference type="EMBL" id="HBEM01017670">
    <property type="protein sequence ID" value="CAD8453161.1"/>
    <property type="molecule type" value="Transcribed_RNA"/>
</dbReference>
<keyword evidence="3" id="KW-1133">Transmembrane helix</keyword>
<reference evidence="5" key="1">
    <citation type="submission" date="2021-01" db="EMBL/GenBank/DDBJ databases">
        <authorList>
            <person name="Corre E."/>
            <person name="Pelletier E."/>
            <person name="Niang G."/>
            <person name="Scheremetjew M."/>
            <person name="Finn R."/>
            <person name="Kale V."/>
            <person name="Holt S."/>
            <person name="Cochrane G."/>
            <person name="Meng A."/>
            <person name="Brown T."/>
            <person name="Cohen L."/>
        </authorList>
    </citation>
    <scope>NUCLEOTIDE SEQUENCE</scope>
    <source>
        <strain evidence="5">CCMP2058</strain>
    </source>
</reference>
<evidence type="ECO:0000256" key="1">
    <source>
        <dbReference type="SAM" id="Coils"/>
    </source>
</evidence>
<evidence type="ECO:0000259" key="4">
    <source>
        <dbReference type="PROSITE" id="PS50222"/>
    </source>
</evidence>
<dbReference type="AlphaFoldDB" id="A0A7S0DG45"/>
<gene>
    <name evidence="5" type="ORF">LAMO00422_LOCUS12101</name>
</gene>
<keyword evidence="3" id="KW-0812">Transmembrane</keyword>
<keyword evidence="1" id="KW-0175">Coiled coil</keyword>
<dbReference type="PROSITE" id="PS00018">
    <property type="entry name" value="EF_HAND_1"/>
    <property type="match status" value="1"/>
</dbReference>
<feature type="transmembrane region" description="Helical" evidence="3">
    <location>
        <begin position="82"/>
        <end position="107"/>
    </location>
</feature>
<feature type="coiled-coil region" evidence="1">
    <location>
        <begin position="126"/>
        <end position="153"/>
    </location>
</feature>
<organism evidence="5">
    <name type="scientific">Amorphochlora amoebiformis</name>
    <dbReference type="NCBI Taxonomy" id="1561963"/>
    <lineage>
        <taxon>Eukaryota</taxon>
        <taxon>Sar</taxon>
        <taxon>Rhizaria</taxon>
        <taxon>Cercozoa</taxon>
        <taxon>Chlorarachniophyceae</taxon>
        <taxon>Amorphochlora</taxon>
    </lineage>
</organism>
<dbReference type="Gene3D" id="1.10.238.10">
    <property type="entry name" value="EF-hand"/>
    <property type="match status" value="1"/>
</dbReference>
<dbReference type="InterPro" id="IPR018247">
    <property type="entry name" value="EF_Hand_1_Ca_BS"/>
</dbReference>
<sequence length="357" mass="41100">MADTLVDVPLNDVKAEEKKKEVDPQARISQARSSGETVREAIRKGLLKTNFFSWDKVMWYFFILLAGIGVIVYPAAPNTPQLIWDIFFLIATLAGFWETWNFAYIYALGGSAETLKETFGKIDRENDVYRLNLQTTQRETKRLKAENSRIQESSVRITKALKILGESAAGMGALREKYEDILKNGRETIRQRSKLAEEEAKLHYQQQIAREKRQAEVMKSYARDLFNEADADKNHTISASELPKLQQRLKSTLGCTVDFTEELKNGDLKRYQMIEKLRDLSESTLDKRKKTHARMYEQRLAEIKIKYKVDEKDPLHDGMVKAMGVDVKTLEGAKERKVKSSKEHRQERVGTMEAVDL</sequence>
<protein>
    <recommendedName>
        <fullName evidence="4">EF-hand domain-containing protein</fullName>
    </recommendedName>
</protein>
<keyword evidence="3" id="KW-0472">Membrane</keyword>
<evidence type="ECO:0000256" key="3">
    <source>
        <dbReference type="SAM" id="Phobius"/>
    </source>
</evidence>
<feature type="transmembrane region" description="Helical" evidence="3">
    <location>
        <begin position="57"/>
        <end position="76"/>
    </location>
</feature>
<dbReference type="PROSITE" id="PS50222">
    <property type="entry name" value="EF_HAND_2"/>
    <property type="match status" value="1"/>
</dbReference>
<proteinExistence type="predicted"/>